<evidence type="ECO:0000256" key="1">
    <source>
        <dbReference type="ARBA" id="ARBA00004496"/>
    </source>
</evidence>
<dbReference type="SUPFAM" id="SSF54980">
    <property type="entry name" value="EF-G C-terminal domain-like"/>
    <property type="match status" value="2"/>
</dbReference>
<dbReference type="FunFam" id="3.30.70.870:FF:000002">
    <property type="entry name" value="Translation elongation factor 2"/>
    <property type="match status" value="1"/>
</dbReference>
<dbReference type="CDD" id="cd16268">
    <property type="entry name" value="EF2_II"/>
    <property type="match status" value="1"/>
</dbReference>
<dbReference type="Gene3D" id="3.40.50.300">
    <property type="entry name" value="P-loop containing nucleotide triphosphate hydrolases"/>
    <property type="match status" value="2"/>
</dbReference>
<evidence type="ECO:0000313" key="8">
    <source>
        <dbReference type="EMBL" id="CAF1935913.1"/>
    </source>
</evidence>
<dbReference type="FunFam" id="2.40.30.10:FF:000010">
    <property type="entry name" value="Translation elongation factor 2"/>
    <property type="match status" value="1"/>
</dbReference>
<keyword evidence="4" id="KW-0251">Elongation factor</keyword>
<dbReference type="PROSITE" id="PS51722">
    <property type="entry name" value="G_TR_2"/>
    <property type="match status" value="1"/>
</dbReference>
<dbReference type="Gene3D" id="3.30.70.240">
    <property type="match status" value="1"/>
</dbReference>
<dbReference type="GO" id="GO:0005525">
    <property type="term" value="F:GTP binding"/>
    <property type="evidence" value="ECO:0007669"/>
    <property type="project" value="UniProtKB-KW"/>
</dbReference>
<keyword evidence="3" id="KW-0547">Nucleotide-binding</keyword>
<dbReference type="PROSITE" id="PS00301">
    <property type="entry name" value="G_TR_1"/>
    <property type="match status" value="1"/>
</dbReference>
<reference evidence="8" key="1">
    <citation type="submission" date="2021-02" db="EMBL/GenBank/DDBJ databases">
        <authorList>
            <person name="Nowell W R."/>
        </authorList>
    </citation>
    <scope>NUCLEOTIDE SEQUENCE</scope>
</reference>
<dbReference type="FunFam" id="3.30.70.240:FF:000003">
    <property type="entry name" value="Translation elongation factor 2"/>
    <property type="match status" value="1"/>
</dbReference>
<dbReference type="Pfam" id="PF14492">
    <property type="entry name" value="EFG_III"/>
    <property type="match status" value="1"/>
</dbReference>
<dbReference type="GO" id="GO:1990904">
    <property type="term" value="C:ribonucleoprotein complex"/>
    <property type="evidence" value="ECO:0007669"/>
    <property type="project" value="TreeGrafter"/>
</dbReference>
<dbReference type="InterPro" id="IPR027417">
    <property type="entry name" value="P-loop_NTPase"/>
</dbReference>
<dbReference type="InterPro" id="IPR005225">
    <property type="entry name" value="Small_GTP-bd"/>
</dbReference>
<evidence type="ECO:0000256" key="2">
    <source>
        <dbReference type="ARBA" id="ARBA00022490"/>
    </source>
</evidence>
<dbReference type="GO" id="GO:0005829">
    <property type="term" value="C:cytosol"/>
    <property type="evidence" value="ECO:0007669"/>
    <property type="project" value="TreeGrafter"/>
</dbReference>
<dbReference type="GO" id="GO:0003924">
    <property type="term" value="F:GTPase activity"/>
    <property type="evidence" value="ECO:0007669"/>
    <property type="project" value="InterPro"/>
</dbReference>
<comment type="subcellular location">
    <subcellularLocation>
        <location evidence="1">Cytoplasm</location>
    </subcellularLocation>
</comment>
<dbReference type="SUPFAM" id="SSF54211">
    <property type="entry name" value="Ribosomal protein S5 domain 2-like"/>
    <property type="match status" value="1"/>
</dbReference>
<dbReference type="CDD" id="cd01885">
    <property type="entry name" value="EF2"/>
    <property type="match status" value="1"/>
</dbReference>
<dbReference type="Pfam" id="PF00679">
    <property type="entry name" value="EFG_C"/>
    <property type="match status" value="1"/>
</dbReference>
<accession>A0A816LEJ2</accession>
<keyword evidence="2" id="KW-0963">Cytoplasm</keyword>
<dbReference type="EMBL" id="CAJNRE010001180">
    <property type="protein sequence ID" value="CAF1935913.1"/>
    <property type="molecule type" value="Genomic_DNA"/>
</dbReference>
<evidence type="ECO:0000259" key="7">
    <source>
        <dbReference type="PROSITE" id="PS51722"/>
    </source>
</evidence>
<evidence type="ECO:0000256" key="4">
    <source>
        <dbReference type="ARBA" id="ARBA00022768"/>
    </source>
</evidence>
<dbReference type="Gene3D" id="3.30.70.870">
    <property type="entry name" value="Elongation Factor G (Translational Gtpase), domain 3"/>
    <property type="match status" value="1"/>
</dbReference>
<dbReference type="PANTHER" id="PTHR42908:SF10">
    <property type="entry name" value="EUKARYOTIC TRANSLATION ELONGATION FACTOR 2"/>
    <property type="match status" value="1"/>
</dbReference>
<dbReference type="SMART" id="SM00838">
    <property type="entry name" value="EFG_C"/>
    <property type="match status" value="1"/>
</dbReference>
<dbReference type="CDD" id="cd01681">
    <property type="entry name" value="aeEF2_snRNP_like_IV"/>
    <property type="match status" value="1"/>
</dbReference>
<dbReference type="InterPro" id="IPR005517">
    <property type="entry name" value="Transl_elong_EFG/EF2_IV"/>
</dbReference>
<dbReference type="InterPro" id="IPR000640">
    <property type="entry name" value="EFG_V-like"/>
</dbReference>
<name>A0A816LEJ2_9BILA</name>
<organism evidence="8 9">
    <name type="scientific">Rotaria magnacalcarata</name>
    <dbReference type="NCBI Taxonomy" id="392030"/>
    <lineage>
        <taxon>Eukaryota</taxon>
        <taxon>Metazoa</taxon>
        <taxon>Spiralia</taxon>
        <taxon>Gnathifera</taxon>
        <taxon>Rotifera</taxon>
        <taxon>Eurotatoria</taxon>
        <taxon>Bdelloidea</taxon>
        <taxon>Philodinida</taxon>
        <taxon>Philodinidae</taxon>
        <taxon>Rotaria</taxon>
    </lineage>
</organism>
<dbReference type="Gene3D" id="2.40.30.10">
    <property type="entry name" value="Translation factors"/>
    <property type="match status" value="1"/>
</dbReference>
<dbReference type="InterPro" id="IPR031157">
    <property type="entry name" value="G_TR_CS"/>
</dbReference>
<dbReference type="Gene3D" id="3.30.230.10">
    <property type="match status" value="1"/>
</dbReference>
<dbReference type="InterPro" id="IPR009000">
    <property type="entry name" value="Transl_B-barrel_sf"/>
</dbReference>
<dbReference type="SMART" id="SM00889">
    <property type="entry name" value="EFG_IV"/>
    <property type="match status" value="1"/>
</dbReference>
<protein>
    <recommendedName>
        <fullName evidence="7">Tr-type G domain-containing protein</fullName>
    </recommendedName>
</protein>
<dbReference type="AlphaFoldDB" id="A0A816LEJ2"/>
<dbReference type="GO" id="GO:0043022">
    <property type="term" value="F:ribosome binding"/>
    <property type="evidence" value="ECO:0007669"/>
    <property type="project" value="TreeGrafter"/>
</dbReference>
<evidence type="ECO:0000256" key="6">
    <source>
        <dbReference type="ARBA" id="ARBA00023134"/>
    </source>
</evidence>
<keyword evidence="5" id="KW-0648">Protein biosynthesis</keyword>
<dbReference type="InterPro" id="IPR020568">
    <property type="entry name" value="Ribosomal_Su5_D2-typ_SF"/>
</dbReference>
<dbReference type="InterPro" id="IPR000795">
    <property type="entry name" value="T_Tr_GTP-bd_dom"/>
</dbReference>
<sequence>MARQRSEAVAATMSKSHNIRNMCVIAHVDHGKSTLTDALVYKAGIITEQQAGQRRFTDSLEAEQEKGITIKSSSVSMYYELDDQILEKGITIKSSSVSMYYELDDQILGDLKRDNNGFLVNLIDSPGHVDFSSEVTAALRVTDGALLVVDAVSGVSVQTETVLRQALSERVQLTLVINKVDRCILEQKLEAEELYQKLSGIVARCNALIATYRSTDDSTYSDEHFNPILGNVAFASGKQGWAFTLNQFATFIAEKAKVSKDKYLNRLWGESYYSSENKKWVSYEQSRTIDDAKRGFNQFILQPLYQILNACAELNMDEVQKLLSKIDIKLSADKLDASVLDAKKITANVMKRWLPAGEAMLHLIVLHLPSPVQAQVYRIKHLYEGPQDDQAACSMKACDPNGEVMIYISKKIPAQDGSRFLCFGRIFSGTVVSGTNVRVLGPDYRPGSTSDLQIKNITSVGVMVGDRCMPMNSVPAGNVVALSGIDKCLVKTATITTSPDAHNFRVMKFSVSPVVRVAVDAKDPTDHAKLVEGLKKLVQADSLVQVLNENGQHVIAAAGELHLEICLADLEKTHARCPLKVATPIVTYRETITAESRQIAFTKTTNKHNKFFMRASPLEPGLAEAIESGRISSKQDPKERSKILVEEFGWDLAATKKIWAFGPYDNGPNMLVDGTRSVDGLGTIQDAVVAAFQWTSQEGVLASENLRGARIELLDAEIHRDAAHRRPDQLIPAIRRCLLASLHMAAPRLLEPIFLVDIECPTRMIGRVYATLNKRRGQISEEEELSGTTLSRIKAFLPVNESFGFTEELRHSTGGTAFPQCQFDHWALLPGEPLELNTKCGLIVTETRQRKNLPEQIPALESLIDRQ</sequence>
<dbReference type="CDD" id="cd16261">
    <property type="entry name" value="EF2_snRNP_III"/>
    <property type="match status" value="1"/>
</dbReference>
<dbReference type="CDD" id="cd04096">
    <property type="entry name" value="eEF2_snRNP_like_C"/>
    <property type="match status" value="1"/>
</dbReference>
<evidence type="ECO:0000256" key="3">
    <source>
        <dbReference type="ARBA" id="ARBA00022741"/>
    </source>
</evidence>
<dbReference type="Pfam" id="PF03764">
    <property type="entry name" value="EFG_IV"/>
    <property type="match status" value="1"/>
</dbReference>
<dbReference type="SUPFAM" id="SSF50447">
    <property type="entry name" value="Translation proteins"/>
    <property type="match status" value="1"/>
</dbReference>
<gene>
    <name evidence="8" type="ORF">MBJ925_LOCUS5042</name>
</gene>
<dbReference type="NCBIfam" id="TIGR00231">
    <property type="entry name" value="small_GTP"/>
    <property type="match status" value="1"/>
</dbReference>
<keyword evidence="6" id="KW-0342">GTP-binding</keyword>
<dbReference type="PRINTS" id="PR00315">
    <property type="entry name" value="ELONGATNFCT"/>
</dbReference>
<dbReference type="SUPFAM" id="SSF52540">
    <property type="entry name" value="P-loop containing nucleoside triphosphate hydrolases"/>
    <property type="match status" value="2"/>
</dbReference>
<dbReference type="Proteomes" id="UP000663824">
    <property type="component" value="Unassembled WGS sequence"/>
</dbReference>
<evidence type="ECO:0000256" key="5">
    <source>
        <dbReference type="ARBA" id="ARBA00022917"/>
    </source>
</evidence>
<dbReference type="Pfam" id="PF00009">
    <property type="entry name" value="GTP_EFTU"/>
    <property type="match status" value="1"/>
</dbReference>
<dbReference type="InterPro" id="IPR035647">
    <property type="entry name" value="EFG_III/V"/>
</dbReference>
<feature type="domain" description="Tr-type G" evidence="7">
    <location>
        <begin position="17"/>
        <end position="372"/>
    </location>
</feature>
<dbReference type="GO" id="GO:0003746">
    <property type="term" value="F:translation elongation factor activity"/>
    <property type="evidence" value="ECO:0007669"/>
    <property type="project" value="UniProtKB-KW"/>
</dbReference>
<evidence type="ECO:0000313" key="9">
    <source>
        <dbReference type="Proteomes" id="UP000663824"/>
    </source>
</evidence>
<comment type="caution">
    <text evidence="8">The sequence shown here is derived from an EMBL/GenBank/DDBJ whole genome shotgun (WGS) entry which is preliminary data.</text>
</comment>
<dbReference type="PANTHER" id="PTHR42908">
    <property type="entry name" value="TRANSLATION ELONGATION FACTOR-RELATED"/>
    <property type="match status" value="1"/>
</dbReference>
<dbReference type="InterPro" id="IPR041095">
    <property type="entry name" value="EFG_II"/>
</dbReference>
<dbReference type="InterPro" id="IPR014721">
    <property type="entry name" value="Ribsml_uS5_D2-typ_fold_subgr"/>
</dbReference>
<proteinExistence type="predicted"/>